<gene>
    <name evidence="1" type="ORF">J3U88_31460</name>
</gene>
<name>A0A8J7QC88_9BACT</name>
<comment type="caution">
    <text evidence="1">The sequence shown here is derived from an EMBL/GenBank/DDBJ whole genome shotgun (WGS) entry which is preliminary data.</text>
</comment>
<evidence type="ECO:0000313" key="2">
    <source>
        <dbReference type="Proteomes" id="UP000664417"/>
    </source>
</evidence>
<dbReference type="EMBL" id="JAFREP010000047">
    <property type="protein sequence ID" value="MBO1323026.1"/>
    <property type="molecule type" value="Genomic_DNA"/>
</dbReference>
<dbReference type="Proteomes" id="UP000664417">
    <property type="component" value="Unassembled WGS sequence"/>
</dbReference>
<dbReference type="NCBIfam" id="TIGR02574">
    <property type="entry name" value="stabl_TIGR02574"/>
    <property type="match status" value="1"/>
</dbReference>
<dbReference type="RefSeq" id="WP_207862998.1">
    <property type="nucleotide sequence ID" value="NZ_JAFREP010000047.1"/>
</dbReference>
<organism evidence="1 2">
    <name type="scientific">Acanthopleuribacter pedis</name>
    <dbReference type="NCBI Taxonomy" id="442870"/>
    <lineage>
        <taxon>Bacteria</taxon>
        <taxon>Pseudomonadati</taxon>
        <taxon>Acidobacteriota</taxon>
        <taxon>Holophagae</taxon>
        <taxon>Acanthopleuribacterales</taxon>
        <taxon>Acanthopleuribacteraceae</taxon>
        <taxon>Acanthopleuribacter</taxon>
    </lineage>
</organism>
<dbReference type="Pfam" id="PF09720">
    <property type="entry name" value="Unstab_antitox"/>
    <property type="match status" value="1"/>
</dbReference>
<keyword evidence="2" id="KW-1185">Reference proteome</keyword>
<reference evidence="1" key="1">
    <citation type="submission" date="2021-03" db="EMBL/GenBank/DDBJ databases">
        <authorList>
            <person name="Wang G."/>
        </authorList>
    </citation>
    <scope>NUCLEOTIDE SEQUENCE</scope>
    <source>
        <strain evidence="1">KCTC 12899</strain>
    </source>
</reference>
<dbReference type="AlphaFoldDB" id="A0A8J7QC88"/>
<sequence length="71" mass="8311">MSLLAEFEKLPIEEQIRVVQAFWDHIAESPKYIPIPKWHKTVLERRQKEGSEAPDSGQDWAVVKKRLLEAL</sequence>
<protein>
    <submittedName>
        <fullName evidence="1">Addiction module protein</fullName>
    </submittedName>
</protein>
<evidence type="ECO:0000313" key="1">
    <source>
        <dbReference type="EMBL" id="MBO1323026.1"/>
    </source>
</evidence>
<dbReference type="InterPro" id="IPR013406">
    <property type="entry name" value="CHP02574_addiction_mod"/>
</dbReference>
<proteinExistence type="predicted"/>
<accession>A0A8J7QC88</accession>